<dbReference type="EMBL" id="LCRX01000001">
    <property type="protein sequence ID" value="KKW43014.1"/>
    <property type="molecule type" value="Genomic_DNA"/>
</dbReference>
<dbReference type="AlphaFoldDB" id="A0A0G2BBR8"/>
<comment type="caution">
    <text evidence="1">The sequence shown here is derived from an EMBL/GenBank/DDBJ whole genome shotgun (WGS) entry which is preliminary data.</text>
</comment>
<dbReference type="Proteomes" id="UP000033870">
    <property type="component" value="Unassembled WGS sequence"/>
</dbReference>
<accession>A0A0G2BBR8</accession>
<dbReference type="STRING" id="1619044.UY92_C0001G0028"/>
<gene>
    <name evidence="1" type="ORF">UY92_C0001G0028</name>
</gene>
<dbReference type="InterPro" id="IPR029063">
    <property type="entry name" value="SAM-dependent_MTases_sf"/>
</dbReference>
<organism evidence="1 2">
    <name type="scientific">Candidatus Magasanikbacteria bacterium GW2011_GWA2_56_11</name>
    <dbReference type="NCBI Taxonomy" id="1619044"/>
    <lineage>
        <taxon>Bacteria</taxon>
        <taxon>Candidatus Magasanikiibacteriota</taxon>
    </lineage>
</organism>
<evidence type="ECO:0000313" key="1">
    <source>
        <dbReference type="EMBL" id="KKW43014.1"/>
    </source>
</evidence>
<dbReference type="CDD" id="cd02440">
    <property type="entry name" value="AdoMet_MTases"/>
    <property type="match status" value="1"/>
</dbReference>
<proteinExistence type="predicted"/>
<protein>
    <recommendedName>
        <fullName evidence="3">Methyltransferase type 11 domain-containing protein</fullName>
    </recommendedName>
</protein>
<name>A0A0G2BBR8_9BACT</name>
<dbReference type="SUPFAM" id="SSF53335">
    <property type="entry name" value="S-adenosyl-L-methionine-dependent methyltransferases"/>
    <property type="match status" value="1"/>
</dbReference>
<evidence type="ECO:0000313" key="2">
    <source>
        <dbReference type="Proteomes" id="UP000033870"/>
    </source>
</evidence>
<evidence type="ECO:0008006" key="3">
    <source>
        <dbReference type="Google" id="ProtNLM"/>
    </source>
</evidence>
<sequence length="277" mass="32291">MNMPTALSSTKTNWNYAEIWDQFPVPARPTPSEIKLLESELKRRLAKNSRLKLLILGSTIEYRSLARHLGVKPYVADFSRANYEALTAFSREKFPGEHFIEINWLDIAADGTYDVIVGHRVMNVVKHTDLVRMFAVMHRALKPEGVYFCRGNVWLPKDKDRLAELVKAYAFKKRRPHPLFTYLEVALYFHSADRRGYVNYPLARRLAKEWLKDGRISRADYERTTPLISMPKGTKFRGLIRREEIVAAYTAAGFKQVSWLFTREDYCRNMPIIKLSK</sequence>
<dbReference type="Gene3D" id="3.40.50.150">
    <property type="entry name" value="Vaccinia Virus protein VP39"/>
    <property type="match status" value="1"/>
</dbReference>
<reference evidence="1 2" key="1">
    <citation type="journal article" date="2015" name="Nature">
        <title>rRNA introns, odd ribosomes, and small enigmatic genomes across a large radiation of phyla.</title>
        <authorList>
            <person name="Brown C.T."/>
            <person name="Hug L.A."/>
            <person name="Thomas B.C."/>
            <person name="Sharon I."/>
            <person name="Castelle C.J."/>
            <person name="Singh A."/>
            <person name="Wilkins M.J."/>
            <person name="Williams K.H."/>
            <person name="Banfield J.F."/>
        </authorList>
    </citation>
    <scope>NUCLEOTIDE SEQUENCE [LARGE SCALE GENOMIC DNA]</scope>
</reference>